<dbReference type="InterPro" id="IPR041527">
    <property type="entry name" value="YhcG_N"/>
</dbReference>
<dbReference type="Pfam" id="PF06250">
    <property type="entry name" value="YhcG_C"/>
    <property type="match status" value="1"/>
</dbReference>
<dbReference type="InterPro" id="IPR011856">
    <property type="entry name" value="tRNA_endonuc-like_dom_sf"/>
</dbReference>
<geneLocation type="plasmid" evidence="3">
    <name>plasmid2</name>
</geneLocation>
<dbReference type="Proteomes" id="UP000217895">
    <property type="component" value="Plasmid Plasmid2 dna"/>
</dbReference>
<dbReference type="AlphaFoldDB" id="A0A1Z4JSE3"/>
<evidence type="ECO:0000313" key="4">
    <source>
        <dbReference type="Proteomes" id="UP000217895"/>
    </source>
</evidence>
<reference evidence="3 4" key="1">
    <citation type="submission" date="2017-06" db="EMBL/GenBank/DDBJ databases">
        <title>Genome sequencing of cyanobaciteial culture collection at National Institute for Environmental Studies (NIES).</title>
        <authorList>
            <person name="Hirose Y."/>
            <person name="Shimura Y."/>
            <person name="Fujisawa T."/>
            <person name="Nakamura Y."/>
            <person name="Kawachi M."/>
        </authorList>
    </citation>
    <scope>NUCLEOTIDE SEQUENCE [LARGE SCALE GENOMIC DNA]</scope>
    <source>
        <strain evidence="3 4">NIES-2135</strain>
        <plasmid evidence="4">Plasmid Plasmid2 dna</plasmid>
    </source>
</reference>
<gene>
    <name evidence="3" type="ORF">NIES2135_64770</name>
</gene>
<evidence type="ECO:0000259" key="1">
    <source>
        <dbReference type="Pfam" id="PF06250"/>
    </source>
</evidence>
<dbReference type="GO" id="GO:0003676">
    <property type="term" value="F:nucleic acid binding"/>
    <property type="evidence" value="ECO:0007669"/>
    <property type="project" value="InterPro"/>
</dbReference>
<feature type="domain" description="YhcG N-terminal" evidence="2">
    <location>
        <begin position="19"/>
        <end position="154"/>
    </location>
</feature>
<dbReference type="PANTHER" id="PTHR30547:SF0">
    <property type="entry name" value="BLR8175 PROTEIN"/>
    <property type="match status" value="1"/>
</dbReference>
<keyword evidence="4" id="KW-1185">Reference proteome</keyword>
<dbReference type="PANTHER" id="PTHR30547">
    <property type="entry name" value="UNCHARACTERIZED PROTEIN YHCG-RELATED"/>
    <property type="match status" value="1"/>
</dbReference>
<organism evidence="3 4">
    <name type="scientific">Leptolyngbya boryana NIES-2135</name>
    <dbReference type="NCBI Taxonomy" id="1973484"/>
    <lineage>
        <taxon>Bacteria</taxon>
        <taxon>Bacillati</taxon>
        <taxon>Cyanobacteriota</taxon>
        <taxon>Cyanophyceae</taxon>
        <taxon>Leptolyngbyales</taxon>
        <taxon>Leptolyngbyaceae</taxon>
        <taxon>Leptolyngbya group</taxon>
        <taxon>Leptolyngbya</taxon>
    </lineage>
</organism>
<evidence type="ECO:0000259" key="2">
    <source>
        <dbReference type="Pfam" id="PF17761"/>
    </source>
</evidence>
<feature type="domain" description="YhcG PDDEXK nuclease" evidence="1">
    <location>
        <begin position="176"/>
        <end position="320"/>
    </location>
</feature>
<keyword evidence="3" id="KW-0614">Plasmid</keyword>
<dbReference type="EMBL" id="AP018205">
    <property type="protein sequence ID" value="BAY59600.1"/>
    <property type="molecule type" value="Genomic_DNA"/>
</dbReference>
<sequence>MPRQLSFLPDDYDEFLRLLKERIRTAQLRAVLSVNRELILLYWHIGREILHRQRQEGWGAKVIERLAKDLKRDFPQMKGFSRSNLTYMRAFAEAYPDEQFVQQVVGQIPWGHNVRLLDMVKDPEARLWYACKAIEYGWSRNVLIHQIESNLHQRQGSAITNFAQTLPPSQSDLAQSLIKDPYMMDFITLSEGALERELEQALVSHIREFLLELGVGFSFMGNQFPIVVDGKEYKIDLLFYHVKLRCYIVIELKMGDFEPAYSGQMNFYVSAVDDLLRHPDDQPTIGLILCRSKSKTTVEYALRNVSTPIGVSTHRVPDQFKSTLPSIEELEQELESAATALEAEIDVDPS</sequence>
<name>A0A1Z4JSE3_LEPBY</name>
<dbReference type="Gene3D" id="3.40.1350.10">
    <property type="match status" value="1"/>
</dbReference>
<proteinExistence type="predicted"/>
<dbReference type="Pfam" id="PF17761">
    <property type="entry name" value="DUF1016_N"/>
    <property type="match status" value="1"/>
</dbReference>
<dbReference type="InterPro" id="IPR053148">
    <property type="entry name" value="PD-DEXK-like_domain"/>
</dbReference>
<evidence type="ECO:0008006" key="5">
    <source>
        <dbReference type="Google" id="ProtNLM"/>
    </source>
</evidence>
<protein>
    <recommendedName>
        <fullName evidence="5">DUF1016 domain-containing protein</fullName>
    </recommendedName>
</protein>
<evidence type="ECO:0000313" key="3">
    <source>
        <dbReference type="EMBL" id="BAY59600.1"/>
    </source>
</evidence>
<accession>A0A1Z4JSE3</accession>
<dbReference type="InterPro" id="IPR009362">
    <property type="entry name" value="YhcG_C"/>
</dbReference>